<dbReference type="EMBL" id="CM042883">
    <property type="protein sequence ID" value="KAI4374753.1"/>
    <property type="molecule type" value="Genomic_DNA"/>
</dbReference>
<comment type="caution">
    <text evidence="1">The sequence shown here is derived from an EMBL/GenBank/DDBJ whole genome shotgun (WGS) entry which is preliminary data.</text>
</comment>
<organism evidence="1 2">
    <name type="scientific">Melastoma candidum</name>
    <dbReference type="NCBI Taxonomy" id="119954"/>
    <lineage>
        <taxon>Eukaryota</taxon>
        <taxon>Viridiplantae</taxon>
        <taxon>Streptophyta</taxon>
        <taxon>Embryophyta</taxon>
        <taxon>Tracheophyta</taxon>
        <taxon>Spermatophyta</taxon>
        <taxon>Magnoliopsida</taxon>
        <taxon>eudicotyledons</taxon>
        <taxon>Gunneridae</taxon>
        <taxon>Pentapetalae</taxon>
        <taxon>rosids</taxon>
        <taxon>malvids</taxon>
        <taxon>Myrtales</taxon>
        <taxon>Melastomataceae</taxon>
        <taxon>Melastomatoideae</taxon>
        <taxon>Melastomateae</taxon>
        <taxon>Melastoma</taxon>
    </lineage>
</organism>
<keyword evidence="2" id="KW-1185">Reference proteome</keyword>
<sequence>MVKGSHTAGVNGVVKLRQGFYVVNGGGAQDLSSNGQLCSKNKEEELCCVVIKLRKNLASARRSSLEQAERLAAVDSLAKEREARLTSEKALTSI</sequence>
<evidence type="ECO:0000313" key="1">
    <source>
        <dbReference type="EMBL" id="KAI4374753.1"/>
    </source>
</evidence>
<protein>
    <submittedName>
        <fullName evidence="1">Uncharacterized protein</fullName>
    </submittedName>
</protein>
<evidence type="ECO:0000313" key="2">
    <source>
        <dbReference type="Proteomes" id="UP001057402"/>
    </source>
</evidence>
<name>A0ACB9R8B4_9MYRT</name>
<reference evidence="2" key="1">
    <citation type="journal article" date="2023" name="Front. Plant Sci.">
        <title>Chromosomal-level genome assembly of Melastoma candidum provides insights into trichome evolution.</title>
        <authorList>
            <person name="Zhong Y."/>
            <person name="Wu W."/>
            <person name="Sun C."/>
            <person name="Zou P."/>
            <person name="Liu Y."/>
            <person name="Dai S."/>
            <person name="Zhou R."/>
        </authorList>
    </citation>
    <scope>NUCLEOTIDE SEQUENCE [LARGE SCALE GENOMIC DNA]</scope>
</reference>
<dbReference type="Proteomes" id="UP001057402">
    <property type="component" value="Chromosome 4"/>
</dbReference>
<proteinExistence type="predicted"/>
<accession>A0ACB9R8B4</accession>
<gene>
    <name evidence="1" type="ORF">MLD38_012710</name>
</gene>